<dbReference type="Pfam" id="PF14555">
    <property type="entry name" value="UBA_4"/>
    <property type="match status" value="1"/>
</dbReference>
<dbReference type="AlphaFoldDB" id="A0A8S1KH76"/>
<reference evidence="4" key="1">
    <citation type="submission" date="2021-01" db="EMBL/GenBank/DDBJ databases">
        <authorList>
            <consortium name="Genoscope - CEA"/>
            <person name="William W."/>
        </authorList>
    </citation>
    <scope>NUCLEOTIDE SEQUENCE</scope>
</reference>
<evidence type="ECO:0000259" key="3">
    <source>
        <dbReference type="Pfam" id="PF00789"/>
    </source>
</evidence>
<feature type="region of interest" description="Disordered" evidence="2">
    <location>
        <begin position="53"/>
        <end position="76"/>
    </location>
</feature>
<dbReference type="InterPro" id="IPR001012">
    <property type="entry name" value="UBX_dom"/>
</dbReference>
<organism evidence="4 5">
    <name type="scientific">Paramecium sonneborni</name>
    <dbReference type="NCBI Taxonomy" id="65129"/>
    <lineage>
        <taxon>Eukaryota</taxon>
        <taxon>Sar</taxon>
        <taxon>Alveolata</taxon>
        <taxon>Ciliophora</taxon>
        <taxon>Intramacronucleata</taxon>
        <taxon>Oligohymenophorea</taxon>
        <taxon>Peniculida</taxon>
        <taxon>Parameciidae</taxon>
        <taxon>Paramecium</taxon>
    </lineage>
</organism>
<gene>
    <name evidence="4" type="ORF">PSON_ATCC_30995.1.T0060463</name>
</gene>
<keyword evidence="5" id="KW-1185">Reference proteome</keyword>
<keyword evidence="1" id="KW-0175">Coiled coil</keyword>
<dbReference type="PANTHER" id="PTHR23322">
    <property type="entry name" value="FAS-ASSOCIATED PROTEIN"/>
    <property type="match status" value="1"/>
</dbReference>
<comment type="caution">
    <text evidence="4">The sequence shown here is derived from an EMBL/GenBank/DDBJ whole genome shotgun (WGS) entry which is preliminary data.</text>
</comment>
<feature type="domain" description="UBX" evidence="3">
    <location>
        <begin position="389"/>
        <end position="463"/>
    </location>
</feature>
<dbReference type="EMBL" id="CAJJDN010000006">
    <property type="protein sequence ID" value="CAD8052456.1"/>
    <property type="molecule type" value="Genomic_DNA"/>
</dbReference>
<dbReference type="PANTHER" id="PTHR23322:SF93">
    <property type="entry name" value="UBX DOMAIN-CONTAINING PROTEIN 8"/>
    <property type="match status" value="1"/>
</dbReference>
<evidence type="ECO:0000313" key="5">
    <source>
        <dbReference type="Proteomes" id="UP000692954"/>
    </source>
</evidence>
<accession>A0A8S1KH76</accession>
<evidence type="ECO:0000313" key="4">
    <source>
        <dbReference type="EMBL" id="CAD8052456.1"/>
    </source>
</evidence>
<proteinExistence type="predicted"/>
<sequence length="470" mass="55242">MQPSQEKEIIEFMFITGCQDENKALQYFQMSNNNLESAIQLFYDLEGHPSLNSQSSFQSQASSQQQHQNQQKHLGQQDVKDVNTMIFNQNNPPPDLIRQRSAPDTNLMERYKLYQEQKRANDDGILKKTFKYGWNVITYLFKKGPNHGLDFQSYLQKQQIQTTINFQMGNFTDNIRKAHEEAKPLLIYLHNQQSLYTFQKMISSKTLAQIINKNYQIVGFLESPQVYEQLPVKPQPPTILIYRLDLTQQAVLMDTINLTPESNFEELAAKLKQIKGQFNKQFILEDSIKKEVDGPSQYLPNYNGYQYQRQQQYNQTRQQDIEREQLIQQQQEAYRIAEQLASEKKRKELEIIQNEQNKLVQQQQLSEQRLLQKATMLSNLPNEPEGEDGIEILFRFINATRTRRFNLDDKIQSIFDFALSQEDDCFNDPNSNIDLIQNFPRLSLKDKKDENISDVFTDSTKIQLIVEEFD</sequence>
<feature type="coiled-coil region" evidence="1">
    <location>
        <begin position="327"/>
        <end position="362"/>
    </location>
</feature>
<protein>
    <recommendedName>
        <fullName evidence="3">UBX domain-containing protein</fullName>
    </recommendedName>
</protein>
<dbReference type="GO" id="GO:0043130">
    <property type="term" value="F:ubiquitin binding"/>
    <property type="evidence" value="ECO:0007669"/>
    <property type="project" value="TreeGrafter"/>
</dbReference>
<evidence type="ECO:0000256" key="1">
    <source>
        <dbReference type="SAM" id="Coils"/>
    </source>
</evidence>
<dbReference type="Pfam" id="PF00789">
    <property type="entry name" value="UBX"/>
    <property type="match status" value="1"/>
</dbReference>
<dbReference type="Proteomes" id="UP000692954">
    <property type="component" value="Unassembled WGS sequence"/>
</dbReference>
<dbReference type="OrthoDB" id="306351at2759"/>
<dbReference type="InterPro" id="IPR050730">
    <property type="entry name" value="UBX_domain-protein"/>
</dbReference>
<name>A0A8S1KH76_9CILI</name>
<evidence type="ECO:0000256" key="2">
    <source>
        <dbReference type="SAM" id="MobiDB-lite"/>
    </source>
</evidence>